<dbReference type="Proteomes" id="UP000463939">
    <property type="component" value="Chromosome"/>
</dbReference>
<dbReference type="InterPro" id="IPR041290">
    <property type="entry name" value="Tli4_C"/>
</dbReference>
<feature type="domain" description="Tle cognate immunity protein 4 C-terminal" evidence="1">
    <location>
        <begin position="155"/>
        <end position="316"/>
    </location>
</feature>
<dbReference type="KEGG" id="sniv:SFSGTM_07390"/>
<keyword evidence="3" id="KW-1185">Reference proteome</keyword>
<sequence length="318" mass="35223">MTELTKNMQPVCVGRFVIAIPTVARIKGWDQNVDRTKIEIITPPSTNKRAFDTKTDQQIAALKTSPSVTDGYSFKDKTQLTQDSNLLTSYNDSGTRYASGGILYNLDAFFWQPALEIKFHTSTTDKYLETGVARITNVVKSFAPIPTTEINNLPAGLCIEKGMMMGSTVRPEEVAVSGRIDQYPGVTFSFSTRTSGQPHDGPTMIQRIDHSFGLGDWMGKEVSASSTFLRKGKRTLNGQKGEEMVIVFSKDGETRLSADAEFYPAPNTLDKPIITVSLNDQTHDDNTHKPYNKNLTKEEFLALWDALLDGIKLRPGAI</sequence>
<dbReference type="EMBL" id="AP021881">
    <property type="protein sequence ID" value="BBP00031.1"/>
    <property type="molecule type" value="Genomic_DNA"/>
</dbReference>
<evidence type="ECO:0000313" key="2">
    <source>
        <dbReference type="EMBL" id="BBP00031.1"/>
    </source>
</evidence>
<evidence type="ECO:0000313" key="3">
    <source>
        <dbReference type="Proteomes" id="UP000463939"/>
    </source>
</evidence>
<dbReference type="Pfam" id="PF18426">
    <property type="entry name" value="Tli4_C"/>
    <property type="match status" value="1"/>
</dbReference>
<dbReference type="AlphaFoldDB" id="A0A809RMK7"/>
<reference evidence="3" key="1">
    <citation type="submission" date="2019-11" db="EMBL/GenBank/DDBJ databases">
        <title>Isolation and characterization of a novel species in the genus Sulfuriferula.</title>
        <authorList>
            <person name="Mochizuki J."/>
            <person name="Kojima H."/>
            <person name="Fukui M."/>
        </authorList>
    </citation>
    <scope>NUCLEOTIDE SEQUENCE [LARGE SCALE GENOMIC DNA]</scope>
    <source>
        <strain evidence="3">SGTM</strain>
    </source>
</reference>
<name>A0A809RMK7_9PROT</name>
<gene>
    <name evidence="2" type="ORF">SFSGTM_07390</name>
</gene>
<accession>A0A809RMK7</accession>
<proteinExistence type="predicted"/>
<protein>
    <recommendedName>
        <fullName evidence="1">Tle cognate immunity protein 4 C-terminal domain-containing protein</fullName>
    </recommendedName>
</protein>
<evidence type="ECO:0000259" key="1">
    <source>
        <dbReference type="Pfam" id="PF18426"/>
    </source>
</evidence>
<organism evidence="2 3">
    <name type="scientific">Sulfuriferula nivalis</name>
    <dbReference type="NCBI Taxonomy" id="2675298"/>
    <lineage>
        <taxon>Bacteria</taxon>
        <taxon>Pseudomonadati</taxon>
        <taxon>Pseudomonadota</taxon>
        <taxon>Betaproteobacteria</taxon>
        <taxon>Nitrosomonadales</taxon>
        <taxon>Sulfuricellaceae</taxon>
        <taxon>Sulfuriferula</taxon>
    </lineage>
</organism>